<dbReference type="EMBL" id="JAIZAY010000015">
    <property type="protein sequence ID" value="KAJ8027957.1"/>
    <property type="molecule type" value="Genomic_DNA"/>
</dbReference>
<dbReference type="Proteomes" id="UP001152320">
    <property type="component" value="Chromosome 15"/>
</dbReference>
<reference evidence="1" key="1">
    <citation type="submission" date="2021-10" db="EMBL/GenBank/DDBJ databases">
        <title>Tropical sea cucumber genome reveals ecological adaptation and Cuvierian tubules defense mechanism.</title>
        <authorList>
            <person name="Chen T."/>
        </authorList>
    </citation>
    <scope>NUCLEOTIDE SEQUENCE</scope>
    <source>
        <strain evidence="1">Nanhai2018</strain>
        <tissue evidence="1">Muscle</tissue>
    </source>
</reference>
<protein>
    <submittedName>
        <fullName evidence="1">Uncharacterized protein</fullName>
    </submittedName>
</protein>
<accession>A0A9Q1GWC2</accession>
<comment type="caution">
    <text evidence="1">The sequence shown here is derived from an EMBL/GenBank/DDBJ whole genome shotgun (WGS) entry which is preliminary data.</text>
</comment>
<gene>
    <name evidence="1" type="ORF">HOLleu_30061</name>
</gene>
<keyword evidence="2" id="KW-1185">Reference proteome</keyword>
<organism evidence="1 2">
    <name type="scientific">Holothuria leucospilota</name>
    <name type="common">Black long sea cucumber</name>
    <name type="synonym">Mertensiothuria leucospilota</name>
    <dbReference type="NCBI Taxonomy" id="206669"/>
    <lineage>
        <taxon>Eukaryota</taxon>
        <taxon>Metazoa</taxon>
        <taxon>Echinodermata</taxon>
        <taxon>Eleutherozoa</taxon>
        <taxon>Echinozoa</taxon>
        <taxon>Holothuroidea</taxon>
        <taxon>Aspidochirotacea</taxon>
        <taxon>Aspidochirotida</taxon>
        <taxon>Holothuriidae</taxon>
        <taxon>Holothuria</taxon>
    </lineage>
</organism>
<evidence type="ECO:0000313" key="1">
    <source>
        <dbReference type="EMBL" id="KAJ8027957.1"/>
    </source>
</evidence>
<evidence type="ECO:0000313" key="2">
    <source>
        <dbReference type="Proteomes" id="UP001152320"/>
    </source>
</evidence>
<proteinExistence type="predicted"/>
<dbReference type="AlphaFoldDB" id="A0A9Q1GWC2"/>
<sequence length="133" mass="14647">MARFPYLYPGPWLGTRTHYQLVPVPALMLLYSHYTAALPISKDFTAHLLMGWTRTRLGLGSSGLGLGLDSSGTGLGIGPELGSLESELARTRIRWTRLQPCRELCALAYLTTKARESKSDYACATSKALCVRR</sequence>
<name>A0A9Q1GWC2_HOLLE</name>